<evidence type="ECO:0000313" key="5">
    <source>
        <dbReference type="Proteomes" id="UP000503336"/>
    </source>
</evidence>
<dbReference type="InterPro" id="IPR020084">
    <property type="entry name" value="NUDIX_hydrolase_CS"/>
</dbReference>
<dbReference type="AlphaFoldDB" id="A0A7L5C179"/>
<evidence type="ECO:0000256" key="2">
    <source>
        <dbReference type="ARBA" id="ARBA00022801"/>
    </source>
</evidence>
<keyword evidence="2" id="KW-0378">Hydrolase</keyword>
<dbReference type="Proteomes" id="UP000503336">
    <property type="component" value="Chromosome"/>
</dbReference>
<dbReference type="RefSeq" id="WP_165100774.1">
    <property type="nucleotide sequence ID" value="NZ_CP049056.1"/>
</dbReference>
<dbReference type="PANTHER" id="PTHR43046:SF14">
    <property type="entry name" value="MUTT_NUDIX FAMILY PROTEIN"/>
    <property type="match status" value="1"/>
</dbReference>
<keyword evidence="5" id="KW-1185">Reference proteome</keyword>
<dbReference type="Pfam" id="PF00293">
    <property type="entry name" value="NUDIX"/>
    <property type="match status" value="1"/>
</dbReference>
<gene>
    <name evidence="4" type="ORF">G5B40_16400</name>
</gene>
<dbReference type="PROSITE" id="PS00893">
    <property type="entry name" value="NUDIX_BOX"/>
    <property type="match status" value="1"/>
</dbReference>
<evidence type="ECO:0000256" key="1">
    <source>
        <dbReference type="ARBA" id="ARBA00001946"/>
    </source>
</evidence>
<protein>
    <submittedName>
        <fullName evidence="4">NUDIX domain-containing protein</fullName>
    </submittedName>
</protein>
<dbReference type="EMBL" id="CP049056">
    <property type="protein sequence ID" value="QIE56878.1"/>
    <property type="molecule type" value="Genomic_DNA"/>
</dbReference>
<dbReference type="PANTHER" id="PTHR43046">
    <property type="entry name" value="GDP-MANNOSE MANNOSYL HYDROLASE"/>
    <property type="match status" value="1"/>
</dbReference>
<dbReference type="GO" id="GO:0016787">
    <property type="term" value="F:hydrolase activity"/>
    <property type="evidence" value="ECO:0007669"/>
    <property type="project" value="UniProtKB-KW"/>
</dbReference>
<feature type="domain" description="Nudix hydrolase" evidence="3">
    <location>
        <begin position="18"/>
        <end position="148"/>
    </location>
</feature>
<proteinExistence type="predicted"/>
<evidence type="ECO:0000313" key="4">
    <source>
        <dbReference type="EMBL" id="QIE56878.1"/>
    </source>
</evidence>
<dbReference type="KEGG" id="hdh:G5B40_16400"/>
<dbReference type="InterPro" id="IPR015797">
    <property type="entry name" value="NUDIX_hydrolase-like_dom_sf"/>
</dbReference>
<name>A0A7L5C179_9RHOB</name>
<organism evidence="4 5">
    <name type="scientific">Pikeienuella piscinae</name>
    <dbReference type="NCBI Taxonomy" id="2748098"/>
    <lineage>
        <taxon>Bacteria</taxon>
        <taxon>Pseudomonadati</taxon>
        <taxon>Pseudomonadota</taxon>
        <taxon>Alphaproteobacteria</taxon>
        <taxon>Rhodobacterales</taxon>
        <taxon>Paracoccaceae</taxon>
        <taxon>Pikeienuella</taxon>
    </lineage>
</organism>
<dbReference type="PROSITE" id="PS51462">
    <property type="entry name" value="NUDIX"/>
    <property type="match status" value="1"/>
</dbReference>
<evidence type="ECO:0000259" key="3">
    <source>
        <dbReference type="PROSITE" id="PS51462"/>
    </source>
</evidence>
<dbReference type="Gene3D" id="3.90.79.10">
    <property type="entry name" value="Nucleoside Triphosphate Pyrophosphohydrolase"/>
    <property type="match status" value="1"/>
</dbReference>
<comment type="cofactor">
    <cofactor evidence="1">
        <name>Mg(2+)</name>
        <dbReference type="ChEBI" id="CHEBI:18420"/>
    </cofactor>
</comment>
<sequence length="156" mass="17313">MSEEAGFAPLGPWREPFDVYRGALVIPVDPAGRVLLQLRDRWAPVHPGEWGLFGGAVEGDETLLEAAMRELEEETGLRPPAAEFRPFARIVSADSRRRLYTFEARIVATPADIILGEGAGFGFFEREDMMRLDLVPPTRVLLAAWASSFAKSEIRA</sequence>
<dbReference type="SUPFAM" id="SSF55811">
    <property type="entry name" value="Nudix"/>
    <property type="match status" value="1"/>
</dbReference>
<reference evidence="4 5" key="1">
    <citation type="submission" date="2020-02" db="EMBL/GenBank/DDBJ databases">
        <title>complete genome sequence of Rhodobacteraceae bacterium.</title>
        <authorList>
            <person name="Park J."/>
            <person name="Kim Y.-S."/>
            <person name="Kim K.-H."/>
        </authorList>
    </citation>
    <scope>NUCLEOTIDE SEQUENCE [LARGE SCALE GENOMIC DNA]</scope>
    <source>
        <strain evidence="4 5">RR4-56</strain>
    </source>
</reference>
<accession>A0A7L5C179</accession>
<dbReference type="InterPro" id="IPR000086">
    <property type="entry name" value="NUDIX_hydrolase_dom"/>
</dbReference>